<evidence type="ECO:0000313" key="3">
    <source>
        <dbReference type="Proteomes" id="UP000183649"/>
    </source>
</evidence>
<dbReference type="EMBL" id="CYHF01000003">
    <property type="protein sequence ID" value="CUA95887.1"/>
    <property type="molecule type" value="Genomic_DNA"/>
</dbReference>
<dbReference type="InterPro" id="IPR009781">
    <property type="entry name" value="DUF1345"/>
</dbReference>
<evidence type="ECO:0000256" key="1">
    <source>
        <dbReference type="SAM" id="Phobius"/>
    </source>
</evidence>
<keyword evidence="3" id="KW-1185">Reference proteome</keyword>
<gene>
    <name evidence="2" type="ORF">Ga0061069_103302</name>
</gene>
<dbReference type="AlphaFoldDB" id="A0A0K6HXW3"/>
<feature type="transmembrane region" description="Helical" evidence="1">
    <location>
        <begin position="43"/>
        <end position="62"/>
    </location>
</feature>
<sequence>MVNPIVSLYRTLRHRPRLSASLVLGLMLWWTLSARMPQVQALLWAFDAGALLFLATTAWMMAHATNETLRRRTELETEGRWTVLLFSLVLTGTVFSALSVELHAVRGHPEVLALAGSSIVLSWLFFSVIFALQYAHSDYAARRAGRPALLFPDNQVPDYWDYLYFSVVLSMTFQTSDVNIAGRHVRRLVLLHSVAAFFFNVVILALTVNALAGAF</sequence>
<keyword evidence="1" id="KW-1133">Transmembrane helix</keyword>
<feature type="transmembrane region" description="Helical" evidence="1">
    <location>
        <begin position="111"/>
        <end position="132"/>
    </location>
</feature>
<organism evidence="2 3">
    <name type="scientific">Thiomonas bhubaneswarensis</name>
    <dbReference type="NCBI Taxonomy" id="339866"/>
    <lineage>
        <taxon>Bacteria</taxon>
        <taxon>Pseudomonadati</taxon>
        <taxon>Pseudomonadota</taxon>
        <taxon>Betaproteobacteria</taxon>
        <taxon>Burkholderiales</taxon>
        <taxon>Thiomonas</taxon>
    </lineage>
</organism>
<evidence type="ECO:0000313" key="2">
    <source>
        <dbReference type="EMBL" id="CUA95887.1"/>
    </source>
</evidence>
<reference evidence="3" key="1">
    <citation type="submission" date="2015-08" db="EMBL/GenBank/DDBJ databases">
        <authorList>
            <person name="Varghese N."/>
        </authorList>
    </citation>
    <scope>NUCLEOTIDE SEQUENCE [LARGE SCALE GENOMIC DNA]</scope>
    <source>
        <strain evidence="3">DSM 18181</strain>
    </source>
</reference>
<keyword evidence="1" id="KW-0812">Transmembrane</keyword>
<proteinExistence type="predicted"/>
<protein>
    <submittedName>
        <fullName evidence="2">Uncharacterized membrane protein</fullName>
    </submittedName>
</protein>
<feature type="transmembrane region" description="Helical" evidence="1">
    <location>
        <begin position="189"/>
        <end position="212"/>
    </location>
</feature>
<dbReference type="OrthoDB" id="64737at2"/>
<keyword evidence="1" id="KW-0472">Membrane</keyword>
<dbReference type="Pfam" id="PF07077">
    <property type="entry name" value="DUF1345"/>
    <property type="match status" value="1"/>
</dbReference>
<feature type="transmembrane region" description="Helical" evidence="1">
    <location>
        <begin position="83"/>
        <end position="105"/>
    </location>
</feature>
<dbReference type="Proteomes" id="UP000183649">
    <property type="component" value="Unassembled WGS sequence"/>
</dbReference>
<accession>A0A0K6HXW3</accession>
<dbReference type="RefSeq" id="WP_055450081.1">
    <property type="nucleotide sequence ID" value="NZ_CYHF01000003.1"/>
</dbReference>
<dbReference type="STRING" id="339866.GCA_001418255_01181"/>
<name>A0A0K6HXW3_9BURK</name>